<evidence type="ECO:0000313" key="1">
    <source>
        <dbReference type="EMBL" id="KAK2027344.1"/>
    </source>
</evidence>
<comment type="caution">
    <text evidence="1">The sequence shown here is derived from an EMBL/GenBank/DDBJ whole genome shotgun (WGS) entry which is preliminary data.</text>
</comment>
<evidence type="ECO:0000313" key="2">
    <source>
        <dbReference type="Proteomes" id="UP001232148"/>
    </source>
</evidence>
<gene>
    <name evidence="1" type="ORF">LX32DRAFT_621016</name>
</gene>
<reference evidence="1" key="1">
    <citation type="submission" date="2021-06" db="EMBL/GenBank/DDBJ databases">
        <title>Comparative genomics, transcriptomics and evolutionary studies reveal genomic signatures of adaptation to plant cell wall in hemibiotrophic fungi.</title>
        <authorList>
            <consortium name="DOE Joint Genome Institute"/>
            <person name="Baroncelli R."/>
            <person name="Diaz J.F."/>
            <person name="Benocci T."/>
            <person name="Peng M."/>
            <person name="Battaglia E."/>
            <person name="Haridas S."/>
            <person name="Andreopoulos W."/>
            <person name="Labutti K."/>
            <person name="Pangilinan J."/>
            <person name="Floch G.L."/>
            <person name="Makela M.R."/>
            <person name="Henrissat B."/>
            <person name="Grigoriev I.V."/>
            <person name="Crouch J.A."/>
            <person name="De Vries R.P."/>
            <person name="Sukno S.A."/>
            <person name="Thon M.R."/>
        </authorList>
    </citation>
    <scope>NUCLEOTIDE SEQUENCE</scope>
    <source>
        <strain evidence="1">MAFF235873</strain>
    </source>
</reference>
<accession>A0AAD9M001</accession>
<keyword evidence="2" id="KW-1185">Reference proteome</keyword>
<organism evidence="1 2">
    <name type="scientific">Colletotrichum zoysiae</name>
    <dbReference type="NCBI Taxonomy" id="1216348"/>
    <lineage>
        <taxon>Eukaryota</taxon>
        <taxon>Fungi</taxon>
        <taxon>Dikarya</taxon>
        <taxon>Ascomycota</taxon>
        <taxon>Pezizomycotina</taxon>
        <taxon>Sordariomycetes</taxon>
        <taxon>Hypocreomycetidae</taxon>
        <taxon>Glomerellales</taxon>
        <taxon>Glomerellaceae</taxon>
        <taxon>Colletotrichum</taxon>
        <taxon>Colletotrichum graminicola species complex</taxon>
    </lineage>
</organism>
<name>A0AAD9M001_9PEZI</name>
<sequence length="533" mass="59546">MPVKFFGVTEGEKPAPMPSRETTATTAHIESAAPEIPTTISEGASNLEILRERLRKRAATSKAFNEIWESEGLPHLRKILNDNYDGNYSITIQFNYTSSTRLVEVMTSRILSNHVHQEVERNVLPCFEHEPQLMVEIRFLVGTVSHTADITRSSQDEPEDRWARAKNPFKHSMQVCGDSIGVEGMDGAATLGPAVKLGNNQGWLINWHLFQGIRDWETLDGDFGVPDHHLVHPAPMDCRGNESPRRIAKLHGFSGRMFETYRPSQSLKRFATSNPHDGKTVMNVVTDWAFCTAIGDELMHNRLRFAPPGIEAEYFSGPMRGQFTENPQLQIIMTTGRSSGFRYAVVCETPAEVRQLPTEPTREWYLEQPDVPPAFDWVCEGPGMPGDSGAAVVHAETDCVLGQIWGRNRYGGSRNDLRVTYFTHIMDIFDDITDRYPSEGPLTLILGEDNRTSDTHLHNGLSTLNVPGPPSTLDTLVGSIIADADDEHGTDRQRVEGPSCGMAHLNTFRRSAARTSIGEDRIMMRRNSMMIAT</sequence>
<dbReference type="Proteomes" id="UP001232148">
    <property type="component" value="Unassembled WGS sequence"/>
</dbReference>
<dbReference type="AlphaFoldDB" id="A0AAD9M001"/>
<proteinExistence type="predicted"/>
<dbReference type="EMBL" id="MU842897">
    <property type="protein sequence ID" value="KAK2027344.1"/>
    <property type="molecule type" value="Genomic_DNA"/>
</dbReference>
<protein>
    <submittedName>
        <fullName evidence="1">Uncharacterized protein</fullName>
    </submittedName>
</protein>